<comment type="caution">
    <text evidence="1">The sequence shown here is derived from an EMBL/GenBank/DDBJ whole genome shotgun (WGS) entry which is preliminary data.</text>
</comment>
<organism evidence="1 2">
    <name type="scientific">Bacillus subtilis</name>
    <dbReference type="NCBI Taxonomy" id="1423"/>
    <lineage>
        <taxon>Bacteria</taxon>
        <taxon>Bacillati</taxon>
        <taxon>Bacillota</taxon>
        <taxon>Bacilli</taxon>
        <taxon>Bacillales</taxon>
        <taxon>Bacillaceae</taxon>
        <taxon>Bacillus</taxon>
    </lineage>
</organism>
<name>A0A8I2B6N1_BACIU</name>
<proteinExistence type="predicted"/>
<protein>
    <submittedName>
        <fullName evidence="1">Uncharacterized protein</fullName>
    </submittedName>
</protein>
<dbReference type="Proteomes" id="UP000665181">
    <property type="component" value="Unassembled WGS sequence"/>
</dbReference>
<reference evidence="1" key="1">
    <citation type="submission" date="2021-03" db="EMBL/GenBank/DDBJ databases">
        <title>Isolation of Bacillus subtilis from fermented food sample.</title>
        <authorList>
            <person name="Lakshmanan V."/>
            <person name="Athira K."/>
            <person name="Rajagopal K."/>
        </authorList>
    </citation>
    <scope>NUCLEOTIDE SEQUENCE</scope>
    <source>
        <strain evidence="1">S1</strain>
    </source>
</reference>
<dbReference type="EMBL" id="JAGFPW010000005">
    <property type="protein sequence ID" value="MBO3794189.1"/>
    <property type="molecule type" value="Genomic_DNA"/>
</dbReference>
<dbReference type="RefSeq" id="WP_163190091.1">
    <property type="nucleotide sequence ID" value="NZ_JAGFPW010000005.1"/>
</dbReference>
<evidence type="ECO:0000313" key="2">
    <source>
        <dbReference type="Proteomes" id="UP000665181"/>
    </source>
</evidence>
<accession>A0A8I2B6N1</accession>
<sequence>MTLMAEHERFELLEALDTFTMSKIMYDEGLPLEDVAYFELPNTGCFKLSLLKLQSKYPYFKIRESKDDEVLFIFTLSLPRALKEYYSVLKEIINHSLDYMDAYIVEVESEWRCNEFHFSCHDQVQYSSLLKDILLEFKMMKIKEVNYTS</sequence>
<dbReference type="AlphaFoldDB" id="A0A8I2B6N1"/>
<gene>
    <name evidence="1" type="ORF">J5227_07685</name>
</gene>
<evidence type="ECO:0000313" key="1">
    <source>
        <dbReference type="EMBL" id="MBO3794189.1"/>
    </source>
</evidence>